<dbReference type="Proteomes" id="UP001447188">
    <property type="component" value="Unassembled WGS sequence"/>
</dbReference>
<protein>
    <submittedName>
        <fullName evidence="2">Uncharacterized protein</fullName>
    </submittedName>
</protein>
<feature type="region of interest" description="Disordered" evidence="1">
    <location>
        <begin position="235"/>
        <end position="256"/>
    </location>
</feature>
<proteinExistence type="predicted"/>
<reference evidence="2 3" key="1">
    <citation type="submission" date="2024-02" db="EMBL/GenBank/DDBJ databases">
        <title>Discinaceae phylogenomics.</title>
        <authorList>
            <person name="Dirks A.C."/>
            <person name="James T.Y."/>
        </authorList>
    </citation>
    <scope>NUCLEOTIDE SEQUENCE [LARGE SCALE GENOMIC DNA]</scope>
    <source>
        <strain evidence="2 3">ACD0624</strain>
    </source>
</reference>
<feature type="compositionally biased region" description="Pro residues" evidence="1">
    <location>
        <begin position="127"/>
        <end position="138"/>
    </location>
</feature>
<organism evidence="2 3">
    <name type="scientific">Discina gigas</name>
    <dbReference type="NCBI Taxonomy" id="1032678"/>
    <lineage>
        <taxon>Eukaryota</taxon>
        <taxon>Fungi</taxon>
        <taxon>Dikarya</taxon>
        <taxon>Ascomycota</taxon>
        <taxon>Pezizomycotina</taxon>
        <taxon>Pezizomycetes</taxon>
        <taxon>Pezizales</taxon>
        <taxon>Discinaceae</taxon>
        <taxon>Discina</taxon>
    </lineage>
</organism>
<feature type="region of interest" description="Disordered" evidence="1">
    <location>
        <begin position="279"/>
        <end position="426"/>
    </location>
</feature>
<gene>
    <name evidence="2" type="ORF">Q9L58_006118</name>
</gene>
<sequence>MSLWFHPAPIPVDLGAPVYPSPLLYHPPSVLVGSRPAIPSGPYCTCQFPQPIPNPPAQHPDRAGVDSVSAVIRPTRLRKIRELEWEYDDFPRSESRVVEVVESPSSINIRFSHRARARHPRRYGGPAPEPIPEPPVPRPSQHCGCRLTPSPQPRMEEEKVHAQLHHEVGAKAQHEATMDASVRAMLRAEIKCEMEEENMAMRTELARREREVEKRAEDVRKKEEEWIETYGKGIIEGGRTAGEPPSSRPPKEYPIPVNNPPTWDFIPYGVNSTQMPTPNHRIPPKPSHGSDFKPTYRIGEDPFAPRPAPPPPTVVTLSTTSGEESDGDHSDEYVPVSPAYRFPDLDDDPDNFYKPRAPLPNYATEGESAPRNGKERGLVITISYDADESESGSGSESGGCNLGEGGREAPGRKKVRWEESDGGKGM</sequence>
<name>A0ABR3GG68_9PEZI</name>
<feature type="compositionally biased region" description="Pro residues" evidence="1">
    <location>
        <begin position="304"/>
        <end position="313"/>
    </location>
</feature>
<evidence type="ECO:0000313" key="2">
    <source>
        <dbReference type="EMBL" id="KAL0634924.1"/>
    </source>
</evidence>
<comment type="caution">
    <text evidence="2">The sequence shown here is derived from an EMBL/GenBank/DDBJ whole genome shotgun (WGS) entry which is preliminary data.</text>
</comment>
<evidence type="ECO:0000256" key="1">
    <source>
        <dbReference type="SAM" id="MobiDB-lite"/>
    </source>
</evidence>
<feature type="compositionally biased region" description="Basic and acidic residues" evidence="1">
    <location>
        <begin position="405"/>
        <end position="426"/>
    </location>
</feature>
<feature type="region of interest" description="Disordered" evidence="1">
    <location>
        <begin position="115"/>
        <end position="143"/>
    </location>
</feature>
<accession>A0ABR3GG68</accession>
<keyword evidence="3" id="KW-1185">Reference proteome</keyword>
<evidence type="ECO:0000313" key="3">
    <source>
        <dbReference type="Proteomes" id="UP001447188"/>
    </source>
</evidence>
<feature type="compositionally biased region" description="Gly residues" evidence="1">
    <location>
        <begin position="395"/>
        <end position="404"/>
    </location>
</feature>
<dbReference type="EMBL" id="JBBBZM010000081">
    <property type="protein sequence ID" value="KAL0634924.1"/>
    <property type="molecule type" value="Genomic_DNA"/>
</dbReference>